<evidence type="ECO:0000313" key="3">
    <source>
        <dbReference type="Proteomes" id="UP000244722"/>
    </source>
</evidence>
<dbReference type="Proteomes" id="UP000244722">
    <property type="component" value="Unassembled WGS sequence"/>
</dbReference>
<accession>A0A2T7A588</accession>
<feature type="chain" id="PRO_5015650995" description="RmlC-like cupin domain-containing protein" evidence="1">
    <location>
        <begin position="17"/>
        <end position="226"/>
    </location>
</feature>
<name>A0A2T7A588_TUBBO</name>
<protein>
    <recommendedName>
        <fullName evidence="4">RmlC-like cupin domain-containing protein</fullName>
    </recommendedName>
</protein>
<keyword evidence="1" id="KW-0732">Signal</keyword>
<dbReference type="AlphaFoldDB" id="A0A2T7A588"/>
<gene>
    <name evidence="2" type="ORF">B9Z19DRAFT_1061447</name>
</gene>
<organism evidence="2 3">
    <name type="scientific">Tuber borchii</name>
    <name type="common">White truffle</name>
    <dbReference type="NCBI Taxonomy" id="42251"/>
    <lineage>
        <taxon>Eukaryota</taxon>
        <taxon>Fungi</taxon>
        <taxon>Dikarya</taxon>
        <taxon>Ascomycota</taxon>
        <taxon>Pezizomycotina</taxon>
        <taxon>Pezizomycetes</taxon>
        <taxon>Pezizales</taxon>
        <taxon>Tuberaceae</taxon>
        <taxon>Tuber</taxon>
    </lineage>
</organism>
<evidence type="ECO:0008006" key="4">
    <source>
        <dbReference type="Google" id="ProtNLM"/>
    </source>
</evidence>
<evidence type="ECO:0000256" key="1">
    <source>
        <dbReference type="SAM" id="SignalP"/>
    </source>
</evidence>
<keyword evidence="3" id="KW-1185">Reference proteome</keyword>
<feature type="signal peptide" evidence="1">
    <location>
        <begin position="1"/>
        <end position="16"/>
    </location>
</feature>
<evidence type="ECO:0000313" key="2">
    <source>
        <dbReference type="EMBL" id="PUU82902.1"/>
    </source>
</evidence>
<reference evidence="2 3" key="1">
    <citation type="submission" date="2017-04" db="EMBL/GenBank/DDBJ databases">
        <title>Draft genome sequence of Tuber borchii Vittad., a whitish edible truffle.</title>
        <authorList>
            <consortium name="DOE Joint Genome Institute"/>
            <person name="Murat C."/>
            <person name="Kuo A."/>
            <person name="Barry K.W."/>
            <person name="Clum A."/>
            <person name="Dockter R.B."/>
            <person name="Fauchery L."/>
            <person name="Iotti M."/>
            <person name="Kohler A."/>
            <person name="Labutti K."/>
            <person name="Lindquist E.A."/>
            <person name="Lipzen A."/>
            <person name="Ohm R.A."/>
            <person name="Wang M."/>
            <person name="Grigoriev I.V."/>
            <person name="Zambonelli A."/>
            <person name="Martin F.M."/>
        </authorList>
    </citation>
    <scope>NUCLEOTIDE SEQUENCE [LARGE SCALE GENOMIC DNA]</scope>
    <source>
        <strain evidence="2 3">Tbo3840</strain>
    </source>
</reference>
<dbReference type="EMBL" id="NESQ01000020">
    <property type="protein sequence ID" value="PUU82902.1"/>
    <property type="molecule type" value="Genomic_DNA"/>
</dbReference>
<sequence>MRLSSLFLLLPTFTLGSYGPVRLGSEDYNNTEMGITRWHLCPEPSSSDALVIPAVVSSEIESNPDGTKLALFQCWEFKYAVPSVPGLETASLIPWGDFAKSFQFDIKGAYHQSPHAPPAVSLIVFTAGEGVIPPLTRFNIPISFPLCFCACIRGLVVCADIDVSEGVMTIPGTGQKWRGRGGDILIAADTDGSHEMDWKAGTRVVDFFFSGLDAIPEHKVVPAREV</sequence>
<proteinExistence type="predicted"/>
<dbReference type="OrthoDB" id="5329412at2759"/>
<comment type="caution">
    <text evidence="2">The sequence shown here is derived from an EMBL/GenBank/DDBJ whole genome shotgun (WGS) entry which is preliminary data.</text>
</comment>